<protein>
    <recommendedName>
        <fullName evidence="4">Glycoside hydrolase family 76 protein</fullName>
    </recommendedName>
</protein>
<proteinExistence type="predicted"/>
<dbReference type="KEGG" id="more:E1B28_002004"/>
<dbReference type="EMBL" id="CM032181">
    <property type="protein sequence ID" value="KAG7100230.1"/>
    <property type="molecule type" value="Genomic_DNA"/>
</dbReference>
<dbReference type="AlphaFoldDB" id="A0A9P8AGH5"/>
<accession>A0A9P8AGH5</accession>
<evidence type="ECO:0000313" key="2">
    <source>
        <dbReference type="EMBL" id="KAG7100230.1"/>
    </source>
</evidence>
<evidence type="ECO:0000313" key="3">
    <source>
        <dbReference type="Proteomes" id="UP001049176"/>
    </source>
</evidence>
<dbReference type="OrthoDB" id="3068171at2759"/>
<evidence type="ECO:0008006" key="4">
    <source>
        <dbReference type="Google" id="ProtNLM"/>
    </source>
</evidence>
<dbReference type="RefSeq" id="XP_043016700.1">
    <property type="nucleotide sequence ID" value="XM_043147986.1"/>
</dbReference>
<gene>
    <name evidence="2" type="ORF">E1B28_002004</name>
</gene>
<organism evidence="2 3">
    <name type="scientific">Marasmius oreades</name>
    <name type="common">fairy-ring Marasmius</name>
    <dbReference type="NCBI Taxonomy" id="181124"/>
    <lineage>
        <taxon>Eukaryota</taxon>
        <taxon>Fungi</taxon>
        <taxon>Dikarya</taxon>
        <taxon>Basidiomycota</taxon>
        <taxon>Agaricomycotina</taxon>
        <taxon>Agaricomycetes</taxon>
        <taxon>Agaricomycetidae</taxon>
        <taxon>Agaricales</taxon>
        <taxon>Marasmiineae</taxon>
        <taxon>Marasmiaceae</taxon>
        <taxon>Marasmius</taxon>
    </lineage>
</organism>
<sequence>MDLLGGVFEEFSPTSGEIGIGTSVAFLLLSALLAEATSNDTYIKAANQTFEFININSIEGETTFLGLEDNTTKACYNSTHKPSELWYPPAGDLIEGLTILGAVDSYFSKFVKEHIQSQTLLRQNQRPDGILDIGPNYIPGFPTGDPFLVRGLMTAYRRNVTPELSDYIKTFIDIQYNGLLNNTTYPGTNIYGGSWIGPPSRILDLANQTFAAMVLVQAIDLVPSPSPPSNVTSVNTSGSTSTKTGTIVGGVVGGVTFIAIVTGLILLFLHKRKQGHQGPTSILASSTPSVFITSYPPSTYGITPFILPEPWEMDVAPKPAKAIIFDPNIQPTADEPVDPENLIQGYSMADQLRVDEVTNHAEDDFESRFQAMSTAHMVRILNARLESETLPPTYQSQVGSCV</sequence>
<reference evidence="2" key="1">
    <citation type="journal article" date="2021" name="Genome Biol. Evol.">
        <title>The assembled and annotated genome of the fairy-ring fungus Marasmius oreades.</title>
        <authorList>
            <person name="Hiltunen M."/>
            <person name="Ament-Velasquez S.L."/>
            <person name="Johannesson H."/>
        </authorList>
    </citation>
    <scope>NUCLEOTIDE SEQUENCE</scope>
    <source>
        <strain evidence="2">03SP1</strain>
    </source>
</reference>
<evidence type="ECO:0000256" key="1">
    <source>
        <dbReference type="SAM" id="Phobius"/>
    </source>
</evidence>
<dbReference type="Proteomes" id="UP001049176">
    <property type="component" value="Chromosome 1"/>
</dbReference>
<keyword evidence="1" id="KW-0472">Membrane</keyword>
<dbReference type="GeneID" id="66071080"/>
<feature type="transmembrane region" description="Helical" evidence="1">
    <location>
        <begin position="247"/>
        <end position="269"/>
    </location>
</feature>
<keyword evidence="3" id="KW-1185">Reference proteome</keyword>
<comment type="caution">
    <text evidence="2">The sequence shown here is derived from an EMBL/GenBank/DDBJ whole genome shotgun (WGS) entry which is preliminary data.</text>
</comment>
<keyword evidence="1" id="KW-1133">Transmembrane helix</keyword>
<name>A0A9P8AGH5_9AGAR</name>
<keyword evidence="1" id="KW-0812">Transmembrane</keyword>